<evidence type="ECO:0000256" key="4">
    <source>
        <dbReference type="ARBA" id="ARBA00023186"/>
    </source>
</evidence>
<reference evidence="5 6" key="1">
    <citation type="submission" date="2021-03" db="EMBL/GenBank/DDBJ databases">
        <title>Sequencing the genomes of 1000 actinobacteria strains.</title>
        <authorList>
            <person name="Klenk H.-P."/>
        </authorList>
    </citation>
    <scope>NUCLEOTIDE SEQUENCE [LARGE SCALE GENOMIC DNA]</scope>
    <source>
        <strain evidence="5 6">DSM 45516</strain>
    </source>
</reference>
<evidence type="ECO:0000256" key="2">
    <source>
        <dbReference type="ARBA" id="ARBA00006411"/>
    </source>
</evidence>
<evidence type="ECO:0008006" key="7">
    <source>
        <dbReference type="Google" id="ProtNLM"/>
    </source>
</evidence>
<dbReference type="InterPro" id="IPR025734">
    <property type="entry name" value="EspG"/>
</dbReference>
<organism evidence="5 6">
    <name type="scientific">Nocardia goodfellowii</name>
    <dbReference type="NCBI Taxonomy" id="882446"/>
    <lineage>
        <taxon>Bacteria</taxon>
        <taxon>Bacillati</taxon>
        <taxon>Actinomycetota</taxon>
        <taxon>Actinomycetes</taxon>
        <taxon>Mycobacteriales</taxon>
        <taxon>Nocardiaceae</taxon>
        <taxon>Nocardia</taxon>
    </lineage>
</organism>
<evidence type="ECO:0000256" key="3">
    <source>
        <dbReference type="ARBA" id="ARBA00022490"/>
    </source>
</evidence>
<accession>A0ABS4QNQ8</accession>
<evidence type="ECO:0000313" key="6">
    <source>
        <dbReference type="Proteomes" id="UP001519325"/>
    </source>
</evidence>
<gene>
    <name evidence="5" type="ORF">BJ987_006246</name>
</gene>
<dbReference type="RefSeq" id="WP_209896618.1">
    <property type="nucleotide sequence ID" value="NZ_JAGGMR010000001.1"/>
</dbReference>
<evidence type="ECO:0000256" key="1">
    <source>
        <dbReference type="ARBA" id="ARBA00004496"/>
    </source>
</evidence>
<comment type="subcellular location">
    <subcellularLocation>
        <location evidence="1">Cytoplasm</location>
    </subcellularLocation>
</comment>
<comment type="similarity">
    <text evidence="2">Belongs to the EspG family.</text>
</comment>
<name>A0ABS4QNQ8_9NOCA</name>
<comment type="caution">
    <text evidence="5">The sequence shown here is derived from an EMBL/GenBank/DDBJ whole genome shotgun (WGS) entry which is preliminary data.</text>
</comment>
<keyword evidence="6" id="KW-1185">Reference proteome</keyword>
<sequence>MTGTWELAPIEFWVAWEALGRDRMPFPLTFAAEVETQVEFDIQRKAAAESLMRVIGNDDSLYHALHALAHADVRVELFGYRHDGRDRMVRACAAIESGNGAVAAQLPGATFGTGGNIRIDLRPPQAVVSRLLTVLPDTAPGKGPSINIHRDELHRPTRINSYRLSPSEHAVRQLKRPFGTYAEFRVAAGPSLNGWQEGGTQLYVIDYRDDGRYLIRENERIEAVPSTAEHLRTAIARLIDQATASARETAWQH</sequence>
<keyword evidence="4" id="KW-0143">Chaperone</keyword>
<proteinExistence type="inferred from homology"/>
<dbReference type="Proteomes" id="UP001519325">
    <property type="component" value="Unassembled WGS sequence"/>
</dbReference>
<protein>
    <recommendedName>
        <fullName evidence="7">ESX secretion-associated protein EspG</fullName>
    </recommendedName>
</protein>
<dbReference type="EMBL" id="JAGGMR010000001">
    <property type="protein sequence ID" value="MBP2193345.1"/>
    <property type="molecule type" value="Genomic_DNA"/>
</dbReference>
<dbReference type="Pfam" id="PF14011">
    <property type="entry name" value="ESX-1_EspG"/>
    <property type="match status" value="1"/>
</dbReference>
<evidence type="ECO:0000313" key="5">
    <source>
        <dbReference type="EMBL" id="MBP2193345.1"/>
    </source>
</evidence>
<keyword evidence="3" id="KW-0963">Cytoplasm</keyword>